<dbReference type="HOGENOM" id="CLU_1951028_0_0_1"/>
<sequence length="135" mass="15464">MLPTGNRFPKNNGKIMPLIIINKSRDKSTNPAVESTTWLRFKAAKGKRFLLANGLDGGQTMRPVWTNICGSKPISCPFQLPTLHGSLKIQIFFKFIIYLVRITQNFFQNSKIRRKSLSEGKPLRYVTMFQFSIEP</sequence>
<dbReference type="OMA" id="VWTNICG"/>
<dbReference type="EMBL" id="CM000364">
    <property type="protein sequence ID" value="EDX12916.1"/>
    <property type="molecule type" value="Genomic_DNA"/>
</dbReference>
<reference evidence="1 2" key="1">
    <citation type="journal article" date="2007" name="Nature">
        <title>Evolution of genes and genomes on the Drosophila phylogeny.</title>
        <authorList>
            <consortium name="Drosophila 12 Genomes Consortium"/>
            <person name="Clark A.G."/>
            <person name="Eisen M.B."/>
            <person name="Smith D.R."/>
            <person name="Bergman C.M."/>
            <person name="Oliver B."/>
            <person name="Markow T.A."/>
            <person name="Kaufman T.C."/>
            <person name="Kellis M."/>
            <person name="Gelbart W."/>
            <person name="Iyer V.N."/>
            <person name="Pollard D.A."/>
            <person name="Sackton T.B."/>
            <person name="Larracuente A.M."/>
            <person name="Singh N.D."/>
            <person name="Abad J.P."/>
            <person name="Abt D.N."/>
            <person name="Adryan B."/>
            <person name="Aguade M."/>
            <person name="Akashi H."/>
            <person name="Anderson W.W."/>
            <person name="Aquadro C.F."/>
            <person name="Ardell D.H."/>
            <person name="Arguello R."/>
            <person name="Artieri C.G."/>
            <person name="Barbash D.A."/>
            <person name="Barker D."/>
            <person name="Barsanti P."/>
            <person name="Batterham P."/>
            <person name="Batzoglou S."/>
            <person name="Begun D."/>
            <person name="Bhutkar A."/>
            <person name="Blanco E."/>
            <person name="Bosak S.A."/>
            <person name="Bradley R.K."/>
            <person name="Brand A.D."/>
            <person name="Brent M.R."/>
            <person name="Brooks A.N."/>
            <person name="Brown R.H."/>
            <person name="Butlin R.K."/>
            <person name="Caggese C."/>
            <person name="Calvi B.R."/>
            <person name="Bernardo de Carvalho A."/>
            <person name="Caspi A."/>
            <person name="Castrezana S."/>
            <person name="Celniker S.E."/>
            <person name="Chang J.L."/>
            <person name="Chapple C."/>
            <person name="Chatterji S."/>
            <person name="Chinwalla A."/>
            <person name="Civetta A."/>
            <person name="Clifton S.W."/>
            <person name="Comeron J.M."/>
            <person name="Costello J.C."/>
            <person name="Coyne J.A."/>
            <person name="Daub J."/>
            <person name="David R.G."/>
            <person name="Delcher A.L."/>
            <person name="Delehaunty K."/>
            <person name="Do C.B."/>
            <person name="Ebling H."/>
            <person name="Edwards K."/>
            <person name="Eickbush T."/>
            <person name="Evans J.D."/>
            <person name="Filipski A."/>
            <person name="Findeiss S."/>
            <person name="Freyhult E."/>
            <person name="Fulton L."/>
            <person name="Fulton R."/>
            <person name="Garcia A.C."/>
            <person name="Gardiner A."/>
            <person name="Garfield D.A."/>
            <person name="Garvin B.E."/>
            <person name="Gibson G."/>
            <person name="Gilbert D."/>
            <person name="Gnerre S."/>
            <person name="Godfrey J."/>
            <person name="Good R."/>
            <person name="Gotea V."/>
            <person name="Gravely B."/>
            <person name="Greenberg A.J."/>
            <person name="Griffiths-Jones S."/>
            <person name="Gross S."/>
            <person name="Guigo R."/>
            <person name="Gustafson E.A."/>
            <person name="Haerty W."/>
            <person name="Hahn M.W."/>
            <person name="Halligan D.L."/>
            <person name="Halpern A.L."/>
            <person name="Halter G.M."/>
            <person name="Han M.V."/>
            <person name="Heger A."/>
            <person name="Hillier L."/>
            <person name="Hinrichs A.S."/>
            <person name="Holmes I."/>
            <person name="Hoskins R.A."/>
            <person name="Hubisz M.J."/>
            <person name="Hultmark D."/>
            <person name="Huntley M.A."/>
            <person name="Jaffe D.B."/>
            <person name="Jagadeeshan S."/>
            <person name="Jeck W.R."/>
            <person name="Johnson J."/>
            <person name="Jones C.D."/>
            <person name="Jordan W.C."/>
            <person name="Karpen G.H."/>
            <person name="Kataoka E."/>
            <person name="Keightley P.D."/>
            <person name="Kheradpour P."/>
            <person name="Kirkness E.F."/>
            <person name="Koerich L.B."/>
            <person name="Kristiansen K."/>
            <person name="Kudrna D."/>
            <person name="Kulathinal R.J."/>
            <person name="Kumar S."/>
            <person name="Kwok R."/>
            <person name="Lander E."/>
            <person name="Langley C.H."/>
            <person name="Lapoint R."/>
            <person name="Lazzaro B.P."/>
            <person name="Lee S.J."/>
            <person name="Levesque L."/>
            <person name="Li R."/>
            <person name="Lin C.F."/>
            <person name="Lin M.F."/>
            <person name="Lindblad-Toh K."/>
            <person name="Llopart A."/>
            <person name="Long M."/>
            <person name="Low L."/>
            <person name="Lozovsky E."/>
            <person name="Lu J."/>
            <person name="Luo M."/>
            <person name="Machado C.A."/>
            <person name="Makalowski W."/>
            <person name="Marzo M."/>
            <person name="Matsuda M."/>
            <person name="Matzkin L."/>
            <person name="McAllister B."/>
            <person name="McBride C.S."/>
            <person name="McKernan B."/>
            <person name="McKernan K."/>
            <person name="Mendez-Lago M."/>
            <person name="Minx P."/>
            <person name="Mollenhauer M.U."/>
            <person name="Montooth K."/>
            <person name="Mount S.M."/>
            <person name="Mu X."/>
            <person name="Myers E."/>
            <person name="Negre B."/>
            <person name="Newfeld S."/>
            <person name="Nielsen R."/>
            <person name="Noor M.A."/>
            <person name="O'Grady P."/>
            <person name="Pachter L."/>
            <person name="Papaceit M."/>
            <person name="Parisi M.J."/>
            <person name="Parisi M."/>
            <person name="Parts L."/>
            <person name="Pedersen J.S."/>
            <person name="Pesole G."/>
            <person name="Phillippy A.M."/>
            <person name="Ponting C.P."/>
            <person name="Pop M."/>
            <person name="Porcelli D."/>
            <person name="Powell J.R."/>
            <person name="Prohaska S."/>
            <person name="Pruitt K."/>
            <person name="Puig M."/>
            <person name="Quesneville H."/>
            <person name="Ram K.R."/>
            <person name="Rand D."/>
            <person name="Rasmussen M.D."/>
            <person name="Reed L.K."/>
            <person name="Reenan R."/>
            <person name="Reily A."/>
            <person name="Remington K.A."/>
            <person name="Rieger T.T."/>
            <person name="Ritchie M.G."/>
            <person name="Robin C."/>
            <person name="Rogers Y.H."/>
            <person name="Rohde C."/>
            <person name="Rozas J."/>
            <person name="Rubenfield M.J."/>
            <person name="Ruiz A."/>
            <person name="Russo S."/>
            <person name="Salzberg S.L."/>
            <person name="Sanchez-Gracia A."/>
            <person name="Saranga D.J."/>
            <person name="Sato H."/>
            <person name="Schaeffer S.W."/>
            <person name="Schatz M.C."/>
            <person name="Schlenke T."/>
            <person name="Schwartz R."/>
            <person name="Segarra C."/>
            <person name="Singh R.S."/>
            <person name="Sirot L."/>
            <person name="Sirota M."/>
            <person name="Sisneros N.B."/>
            <person name="Smith C.D."/>
            <person name="Smith T.F."/>
            <person name="Spieth J."/>
            <person name="Stage D.E."/>
            <person name="Stark A."/>
            <person name="Stephan W."/>
            <person name="Strausberg R.L."/>
            <person name="Strempel S."/>
            <person name="Sturgill D."/>
            <person name="Sutton G."/>
            <person name="Sutton G.G."/>
            <person name="Tao W."/>
            <person name="Teichmann S."/>
            <person name="Tobari Y.N."/>
            <person name="Tomimura Y."/>
            <person name="Tsolas J.M."/>
            <person name="Valente V.L."/>
            <person name="Venter E."/>
            <person name="Venter J.C."/>
            <person name="Vicario S."/>
            <person name="Vieira F.G."/>
            <person name="Vilella A.J."/>
            <person name="Villasante A."/>
            <person name="Walenz B."/>
            <person name="Wang J."/>
            <person name="Wasserman M."/>
            <person name="Watts T."/>
            <person name="Wilson D."/>
            <person name="Wilson R.K."/>
            <person name="Wing R.A."/>
            <person name="Wolfner M.F."/>
            <person name="Wong A."/>
            <person name="Wong G.K."/>
            <person name="Wu C.I."/>
            <person name="Wu G."/>
            <person name="Yamamoto D."/>
            <person name="Yang H.P."/>
            <person name="Yang S.P."/>
            <person name="Yorke J.A."/>
            <person name="Yoshida K."/>
            <person name="Zdobnov E."/>
            <person name="Zhang P."/>
            <person name="Zhang Y."/>
            <person name="Zimin A.V."/>
            <person name="Baldwin J."/>
            <person name="Abdouelleil A."/>
            <person name="Abdulkadir J."/>
            <person name="Abebe A."/>
            <person name="Abera B."/>
            <person name="Abreu J."/>
            <person name="Acer S.C."/>
            <person name="Aftuck L."/>
            <person name="Alexander A."/>
            <person name="An P."/>
            <person name="Anderson E."/>
            <person name="Anderson S."/>
            <person name="Arachi H."/>
            <person name="Azer M."/>
            <person name="Bachantsang P."/>
            <person name="Barry A."/>
            <person name="Bayul T."/>
            <person name="Berlin A."/>
            <person name="Bessette D."/>
            <person name="Bloom T."/>
            <person name="Blye J."/>
            <person name="Boguslavskiy L."/>
            <person name="Bonnet C."/>
            <person name="Boukhgalter B."/>
            <person name="Bourzgui I."/>
            <person name="Brown A."/>
            <person name="Cahill P."/>
            <person name="Channer S."/>
            <person name="Cheshatsang Y."/>
            <person name="Chuda L."/>
            <person name="Citroen M."/>
            <person name="Collymore A."/>
            <person name="Cooke P."/>
            <person name="Costello M."/>
            <person name="D'Aco K."/>
            <person name="Daza R."/>
            <person name="De Haan G."/>
            <person name="DeGray S."/>
            <person name="DeMaso C."/>
            <person name="Dhargay N."/>
            <person name="Dooley K."/>
            <person name="Dooley E."/>
            <person name="Doricent M."/>
            <person name="Dorje P."/>
            <person name="Dorjee K."/>
            <person name="Dupes A."/>
            <person name="Elong R."/>
            <person name="Falk J."/>
            <person name="Farina A."/>
            <person name="Faro S."/>
            <person name="Ferguson D."/>
            <person name="Fisher S."/>
            <person name="Foley C.D."/>
            <person name="Franke A."/>
            <person name="Friedrich D."/>
            <person name="Gadbois L."/>
            <person name="Gearin G."/>
            <person name="Gearin C.R."/>
            <person name="Giannoukos G."/>
            <person name="Goode T."/>
            <person name="Graham J."/>
            <person name="Grandbois E."/>
            <person name="Grewal S."/>
            <person name="Gyaltsen K."/>
            <person name="Hafez N."/>
            <person name="Hagos B."/>
            <person name="Hall J."/>
            <person name="Henson C."/>
            <person name="Hollinger A."/>
            <person name="Honan T."/>
            <person name="Huard M.D."/>
            <person name="Hughes L."/>
            <person name="Hurhula B."/>
            <person name="Husby M.E."/>
            <person name="Kamat A."/>
            <person name="Kanga B."/>
            <person name="Kashin S."/>
            <person name="Khazanovich D."/>
            <person name="Kisner P."/>
            <person name="Lance K."/>
            <person name="Lara M."/>
            <person name="Lee W."/>
            <person name="Lennon N."/>
            <person name="Letendre F."/>
            <person name="LeVine R."/>
            <person name="Lipovsky A."/>
            <person name="Liu X."/>
            <person name="Liu J."/>
            <person name="Liu S."/>
            <person name="Lokyitsang T."/>
            <person name="Lokyitsang Y."/>
            <person name="Lubonja R."/>
            <person name="Lui A."/>
            <person name="MacDonald P."/>
            <person name="Magnisalis V."/>
            <person name="Maru K."/>
            <person name="Matthews C."/>
            <person name="McCusker W."/>
            <person name="McDonough S."/>
            <person name="Mehta T."/>
            <person name="Meldrim J."/>
            <person name="Meneus L."/>
            <person name="Mihai O."/>
            <person name="Mihalev A."/>
            <person name="Mihova T."/>
            <person name="Mittelman R."/>
            <person name="Mlenga V."/>
            <person name="Montmayeur A."/>
            <person name="Mulrain L."/>
            <person name="Navidi A."/>
            <person name="Naylor J."/>
            <person name="Negash T."/>
            <person name="Nguyen T."/>
            <person name="Nguyen N."/>
            <person name="Nicol R."/>
            <person name="Norbu C."/>
            <person name="Norbu N."/>
            <person name="Novod N."/>
            <person name="O'Neill B."/>
            <person name="Osman S."/>
            <person name="Markiewicz E."/>
            <person name="Oyono O.L."/>
            <person name="Patti C."/>
            <person name="Phunkhang P."/>
            <person name="Pierre F."/>
            <person name="Priest M."/>
            <person name="Raghuraman S."/>
            <person name="Rege F."/>
            <person name="Reyes R."/>
            <person name="Rise C."/>
            <person name="Rogov P."/>
            <person name="Ross K."/>
            <person name="Ryan E."/>
            <person name="Settipalli S."/>
            <person name="Shea T."/>
            <person name="Sherpa N."/>
            <person name="Shi L."/>
            <person name="Shih D."/>
            <person name="Sparrow T."/>
            <person name="Spaulding J."/>
            <person name="Stalker J."/>
            <person name="Stange-Thomann N."/>
            <person name="Stavropoulos S."/>
            <person name="Stone C."/>
            <person name="Strader C."/>
            <person name="Tesfaye S."/>
            <person name="Thomson T."/>
            <person name="Thoulutsang Y."/>
            <person name="Thoulutsang D."/>
            <person name="Topham K."/>
            <person name="Topping I."/>
            <person name="Tsamla T."/>
            <person name="Vassiliev H."/>
            <person name="Vo A."/>
            <person name="Wangchuk T."/>
            <person name="Wangdi T."/>
            <person name="Weiand M."/>
            <person name="Wilkinson J."/>
            <person name="Wilson A."/>
            <person name="Yadav S."/>
            <person name="Young G."/>
            <person name="Yu Q."/>
            <person name="Zembek L."/>
            <person name="Zhong D."/>
            <person name="Zimmer A."/>
            <person name="Zwirko Z."/>
            <person name="Jaffe D.B."/>
            <person name="Alvarez P."/>
            <person name="Brockman W."/>
            <person name="Butler J."/>
            <person name="Chin C."/>
            <person name="Gnerre S."/>
            <person name="Grabherr M."/>
            <person name="Kleber M."/>
            <person name="Mauceli E."/>
            <person name="MacCallum I."/>
        </authorList>
    </citation>
    <scope>NUCLEOTIDE SEQUENCE [LARGE SCALE GENOMIC DNA]</scope>
    <source>
        <strain evidence="2">white501</strain>
    </source>
</reference>
<dbReference type="Proteomes" id="UP000000304">
    <property type="component" value="Chromosome 3R"/>
</dbReference>
<evidence type="ECO:0000313" key="1">
    <source>
        <dbReference type="EMBL" id="EDX12916.1"/>
    </source>
</evidence>
<name>B4QZR8_DROSI</name>
<protein>
    <submittedName>
        <fullName evidence="1">GD20400</fullName>
    </submittedName>
</protein>
<organism evidence="1 2">
    <name type="scientific">Drosophila simulans</name>
    <name type="common">Fruit fly</name>
    <dbReference type="NCBI Taxonomy" id="7240"/>
    <lineage>
        <taxon>Eukaryota</taxon>
        <taxon>Metazoa</taxon>
        <taxon>Ecdysozoa</taxon>
        <taxon>Arthropoda</taxon>
        <taxon>Hexapoda</taxon>
        <taxon>Insecta</taxon>
        <taxon>Pterygota</taxon>
        <taxon>Neoptera</taxon>
        <taxon>Endopterygota</taxon>
        <taxon>Diptera</taxon>
        <taxon>Brachycera</taxon>
        <taxon>Muscomorpha</taxon>
        <taxon>Ephydroidea</taxon>
        <taxon>Drosophilidae</taxon>
        <taxon>Drosophila</taxon>
        <taxon>Sophophora</taxon>
    </lineage>
</organism>
<accession>B4QZR8</accession>
<keyword evidence="2" id="KW-1185">Reference proteome</keyword>
<evidence type="ECO:0000313" key="2">
    <source>
        <dbReference type="Proteomes" id="UP000000304"/>
    </source>
</evidence>
<proteinExistence type="predicted"/>
<dbReference type="AlphaFoldDB" id="B4QZR8"/>
<gene>
    <name evidence="1" type="primary">Dsim\GD20400</name>
    <name evidence="1" type="ORF">Dsim_GD20400</name>
</gene>